<dbReference type="GO" id="GO:0005737">
    <property type="term" value="C:cytoplasm"/>
    <property type="evidence" value="ECO:0007669"/>
    <property type="project" value="TreeGrafter"/>
</dbReference>
<dbReference type="Gene3D" id="3.40.1190.10">
    <property type="entry name" value="Mur-like, catalytic domain"/>
    <property type="match status" value="1"/>
</dbReference>
<evidence type="ECO:0000256" key="9">
    <source>
        <dbReference type="ARBA" id="ARBA00030592"/>
    </source>
</evidence>
<dbReference type="eggNOG" id="COG0285">
    <property type="taxonomic scope" value="Bacteria"/>
</dbReference>
<protein>
    <recommendedName>
        <fullName evidence="3">tetrahydrofolate synthase</fullName>
        <ecNumber evidence="3">6.3.2.17</ecNumber>
    </recommendedName>
    <alternativeName>
        <fullName evidence="9">Tetrahydrofolylpolyglutamate synthase</fullName>
    </alternativeName>
</protein>
<evidence type="ECO:0000256" key="8">
    <source>
        <dbReference type="ARBA" id="ARBA00022842"/>
    </source>
</evidence>
<evidence type="ECO:0000256" key="2">
    <source>
        <dbReference type="ARBA" id="ARBA00008276"/>
    </source>
</evidence>
<dbReference type="Pfam" id="PF02875">
    <property type="entry name" value="Mur_ligase_C"/>
    <property type="match status" value="1"/>
</dbReference>
<dbReference type="PIRSF" id="PIRSF001563">
    <property type="entry name" value="Folylpolyglu_synth"/>
    <property type="match status" value="1"/>
</dbReference>
<evidence type="ECO:0000256" key="6">
    <source>
        <dbReference type="ARBA" id="ARBA00022741"/>
    </source>
</evidence>
<dbReference type="GO" id="GO:0008841">
    <property type="term" value="F:dihydrofolate synthase activity"/>
    <property type="evidence" value="ECO:0007669"/>
    <property type="project" value="TreeGrafter"/>
</dbReference>
<dbReference type="PANTHER" id="PTHR11136:SF0">
    <property type="entry name" value="DIHYDROFOLATE SYNTHETASE-RELATED"/>
    <property type="match status" value="1"/>
</dbReference>
<dbReference type="OrthoDB" id="9809356at2"/>
<accession>F7YWM0</accession>
<dbReference type="GO" id="GO:0005524">
    <property type="term" value="F:ATP binding"/>
    <property type="evidence" value="ECO:0007669"/>
    <property type="project" value="UniProtKB-KW"/>
</dbReference>
<dbReference type="Proteomes" id="UP000006804">
    <property type="component" value="Chromosome"/>
</dbReference>
<comment type="similarity">
    <text evidence="2 11">Belongs to the folylpolyglutamate synthase family.</text>
</comment>
<name>F7YWM0_9THEM</name>
<gene>
    <name evidence="14" type="ORF">Theth_1963</name>
</gene>
<keyword evidence="8" id="KW-0460">Magnesium</keyword>
<evidence type="ECO:0000259" key="13">
    <source>
        <dbReference type="Pfam" id="PF08245"/>
    </source>
</evidence>
<proteinExistence type="inferred from homology"/>
<dbReference type="GO" id="GO:0004326">
    <property type="term" value="F:tetrahydrofolylpolyglutamate synthase activity"/>
    <property type="evidence" value="ECO:0007669"/>
    <property type="project" value="UniProtKB-EC"/>
</dbReference>
<dbReference type="EC" id="6.3.2.17" evidence="3"/>
<dbReference type="Pfam" id="PF08245">
    <property type="entry name" value="Mur_ligase_M"/>
    <property type="match status" value="1"/>
</dbReference>
<keyword evidence="4 11" id="KW-0436">Ligase</keyword>
<dbReference type="GO" id="GO:0046872">
    <property type="term" value="F:metal ion binding"/>
    <property type="evidence" value="ECO:0007669"/>
    <property type="project" value="UniProtKB-KW"/>
</dbReference>
<dbReference type="InterPro" id="IPR036565">
    <property type="entry name" value="Mur-like_cat_sf"/>
</dbReference>
<dbReference type="PANTHER" id="PTHR11136">
    <property type="entry name" value="FOLYLPOLYGLUTAMATE SYNTHASE-RELATED"/>
    <property type="match status" value="1"/>
</dbReference>
<dbReference type="InterPro" id="IPR004101">
    <property type="entry name" value="Mur_ligase_C"/>
</dbReference>
<evidence type="ECO:0000256" key="10">
    <source>
        <dbReference type="ARBA" id="ARBA00047493"/>
    </source>
</evidence>
<comment type="catalytic activity">
    <reaction evidence="10">
        <text>(6S)-5,6,7,8-tetrahydrofolyl-(gamma-L-Glu)(n) + L-glutamate + ATP = (6S)-5,6,7,8-tetrahydrofolyl-(gamma-L-Glu)(n+1) + ADP + phosphate + H(+)</text>
        <dbReference type="Rhea" id="RHEA:10580"/>
        <dbReference type="Rhea" id="RHEA-COMP:14738"/>
        <dbReference type="Rhea" id="RHEA-COMP:14740"/>
        <dbReference type="ChEBI" id="CHEBI:15378"/>
        <dbReference type="ChEBI" id="CHEBI:29985"/>
        <dbReference type="ChEBI" id="CHEBI:30616"/>
        <dbReference type="ChEBI" id="CHEBI:43474"/>
        <dbReference type="ChEBI" id="CHEBI:141005"/>
        <dbReference type="ChEBI" id="CHEBI:456216"/>
        <dbReference type="EC" id="6.3.2.17"/>
    </reaction>
</comment>
<feature type="domain" description="Mur ligase C-terminal" evidence="12">
    <location>
        <begin position="299"/>
        <end position="416"/>
    </location>
</feature>
<keyword evidence="7 11" id="KW-0067">ATP-binding</keyword>
<keyword evidence="15" id="KW-1185">Reference proteome</keyword>
<dbReference type="KEGG" id="tta:Theth_1963"/>
<keyword evidence="5" id="KW-0479">Metal-binding</keyword>
<evidence type="ECO:0000256" key="4">
    <source>
        <dbReference type="ARBA" id="ARBA00022598"/>
    </source>
</evidence>
<evidence type="ECO:0000256" key="5">
    <source>
        <dbReference type="ARBA" id="ARBA00022723"/>
    </source>
</evidence>
<evidence type="ECO:0000256" key="7">
    <source>
        <dbReference type="ARBA" id="ARBA00022840"/>
    </source>
</evidence>
<dbReference type="InterPro" id="IPR013221">
    <property type="entry name" value="Mur_ligase_cen"/>
</dbReference>
<dbReference type="Gene3D" id="3.90.190.20">
    <property type="entry name" value="Mur ligase, C-terminal domain"/>
    <property type="match status" value="1"/>
</dbReference>
<evidence type="ECO:0000256" key="1">
    <source>
        <dbReference type="ARBA" id="ARBA00001946"/>
    </source>
</evidence>
<evidence type="ECO:0000313" key="14">
    <source>
        <dbReference type="EMBL" id="AEH52003.1"/>
    </source>
</evidence>
<dbReference type="InterPro" id="IPR036615">
    <property type="entry name" value="Mur_ligase_C_dom_sf"/>
</dbReference>
<dbReference type="RefSeq" id="WP_013933210.1">
    <property type="nucleotide sequence ID" value="NC_015707.1"/>
</dbReference>
<feature type="domain" description="Mur ligase central" evidence="13">
    <location>
        <begin position="45"/>
        <end position="270"/>
    </location>
</feature>
<dbReference type="SUPFAM" id="SSF53623">
    <property type="entry name" value="MurD-like peptide ligases, catalytic domain"/>
    <property type="match status" value="1"/>
</dbReference>
<evidence type="ECO:0000256" key="3">
    <source>
        <dbReference type="ARBA" id="ARBA00013025"/>
    </source>
</evidence>
<dbReference type="AlphaFoldDB" id="F7YWM0"/>
<dbReference type="SUPFAM" id="SSF53244">
    <property type="entry name" value="MurD-like peptide ligases, peptide-binding domain"/>
    <property type="match status" value="1"/>
</dbReference>
<organism evidence="14 15">
    <name type="scientific">Pseudothermotoga thermarum DSM 5069</name>
    <dbReference type="NCBI Taxonomy" id="688269"/>
    <lineage>
        <taxon>Bacteria</taxon>
        <taxon>Thermotogati</taxon>
        <taxon>Thermotogota</taxon>
        <taxon>Thermotogae</taxon>
        <taxon>Thermotogales</taxon>
        <taxon>Thermotogaceae</taxon>
        <taxon>Pseudothermotoga</taxon>
    </lineage>
</organism>
<keyword evidence="6 11" id="KW-0547">Nucleotide-binding</keyword>
<dbReference type="InterPro" id="IPR001645">
    <property type="entry name" value="Folylpolyglutamate_synth"/>
</dbReference>
<dbReference type="EMBL" id="CP002351">
    <property type="protein sequence ID" value="AEH52003.1"/>
    <property type="molecule type" value="Genomic_DNA"/>
</dbReference>
<dbReference type="HOGENOM" id="CLU_015869_1_2_0"/>
<evidence type="ECO:0000256" key="11">
    <source>
        <dbReference type="PIRNR" id="PIRNR001563"/>
    </source>
</evidence>
<dbReference type="PATRIC" id="fig|688269.3.peg.2024"/>
<dbReference type="STRING" id="688269.Theth_1963"/>
<sequence length="440" mass="49734">MTYLQMLKYLYTERPSGKVTLGLERIQELCRRLNNPQDCFRSAHVAGTNGKGSVTKFLSYLFIEHGLKTGSYFSPHLSIFKERILVNEQFVDEQTFVDAFEIVQSEAEKMDQLGINMSPSFFEFVTAMAFVIYRLKNVQATSIEVGLGGRYDATNVVLPSVSVIVTIDFDHMHILGDTLAKIAYEKAGIVKESVPTVCGETKEEPLEVIREVCRQKNSKIHVYGKDFSYEALELKLSQNLFNFHGLTDFKNLEISLNGEHQFLNASVALQAFLIFAQKEGIKVDEEKVRSALKKASIPGRFEVIAGKPTIIFDGAHNIGGAKVLKKSIQDYLKGQKLAAVIGMVDDKDKRAVLSHLAPLFERIYVTKPVSHRAVNVRETYEIAREFNKNVVFEPDPLKAFENLKSEGWETIIITGSLYLVGYLRDYIIDGQLEPEWELVR</sequence>
<evidence type="ECO:0000313" key="15">
    <source>
        <dbReference type="Proteomes" id="UP000006804"/>
    </source>
</evidence>
<comment type="cofactor">
    <cofactor evidence="1">
        <name>Mg(2+)</name>
        <dbReference type="ChEBI" id="CHEBI:18420"/>
    </cofactor>
</comment>
<dbReference type="FunFam" id="3.40.1190.10:FF:000011">
    <property type="entry name" value="Folylpolyglutamate synthase/dihydrofolate synthase"/>
    <property type="match status" value="1"/>
</dbReference>
<dbReference type="NCBIfam" id="TIGR01499">
    <property type="entry name" value="folC"/>
    <property type="match status" value="1"/>
</dbReference>
<evidence type="ECO:0000259" key="12">
    <source>
        <dbReference type="Pfam" id="PF02875"/>
    </source>
</evidence>
<reference evidence="14 15" key="1">
    <citation type="submission" date="2010-11" db="EMBL/GenBank/DDBJ databases">
        <title>The complete genome of Thermotoga thermarum DSM 5069.</title>
        <authorList>
            <consortium name="US DOE Joint Genome Institute (JGI-PGF)"/>
            <person name="Lucas S."/>
            <person name="Copeland A."/>
            <person name="Lapidus A."/>
            <person name="Bruce D."/>
            <person name="Goodwin L."/>
            <person name="Pitluck S."/>
            <person name="Kyrpides N."/>
            <person name="Mavromatis K."/>
            <person name="Ivanova N."/>
            <person name="Zeytun A."/>
            <person name="Brettin T."/>
            <person name="Detter J.C."/>
            <person name="Tapia R."/>
            <person name="Han C."/>
            <person name="Land M."/>
            <person name="Hauser L."/>
            <person name="Markowitz V."/>
            <person name="Cheng J.-F."/>
            <person name="Hugenholtz P."/>
            <person name="Woyke T."/>
            <person name="Wu D."/>
            <person name="Spring S."/>
            <person name="Schroeder M."/>
            <person name="Brambilla E."/>
            <person name="Klenk H.-P."/>
            <person name="Eisen J.A."/>
        </authorList>
    </citation>
    <scope>NUCLEOTIDE SEQUENCE [LARGE SCALE GENOMIC DNA]</scope>
    <source>
        <strain evidence="14 15">DSM 5069</strain>
    </source>
</reference>